<gene>
    <name evidence="9" type="ORF">GCM10022277_44810</name>
</gene>
<dbReference type="CDD" id="cd16922">
    <property type="entry name" value="HATPase_EvgS-ArcB-TorS-like"/>
    <property type="match status" value="1"/>
</dbReference>
<protein>
    <recommendedName>
        <fullName evidence="2">histidine kinase</fullName>
        <ecNumber evidence="2">2.7.13.3</ecNumber>
    </recommendedName>
</protein>
<dbReference type="CDD" id="cd00082">
    <property type="entry name" value="HisKA"/>
    <property type="match status" value="1"/>
</dbReference>
<reference evidence="10" key="1">
    <citation type="journal article" date="2019" name="Int. J. Syst. Evol. Microbiol.">
        <title>The Global Catalogue of Microorganisms (GCM) 10K type strain sequencing project: providing services to taxonomists for standard genome sequencing and annotation.</title>
        <authorList>
            <consortium name="The Broad Institute Genomics Platform"/>
            <consortium name="The Broad Institute Genome Sequencing Center for Infectious Disease"/>
            <person name="Wu L."/>
            <person name="Ma J."/>
        </authorList>
    </citation>
    <scope>NUCLEOTIDE SEQUENCE [LARGE SCALE GENOMIC DNA]</scope>
    <source>
        <strain evidence="10">JCM 17551</strain>
    </source>
</reference>
<evidence type="ECO:0000259" key="8">
    <source>
        <dbReference type="PROSITE" id="PS50110"/>
    </source>
</evidence>
<dbReference type="PROSITE" id="PS50109">
    <property type="entry name" value="HIS_KIN"/>
    <property type="match status" value="1"/>
</dbReference>
<dbReference type="SUPFAM" id="SSF52172">
    <property type="entry name" value="CheY-like"/>
    <property type="match status" value="2"/>
</dbReference>
<feature type="transmembrane region" description="Helical" evidence="6">
    <location>
        <begin position="20"/>
        <end position="39"/>
    </location>
</feature>
<sequence>MTEPRTSQNIPLMSSLAIKIPLTFLVIMLVFIATFLSLLEFKGKPLILELSNKQVKQTGESIIAQLGNRIALTESLVTAMANAGEVLPTDDALHRQVIKSIVDYEGNEHFIAGGGIWPEPYRYDATKERRSFFWGREPNNTLKYYDDYNQPEGSGYHNEEWYVPAKLLAQGSVYWSRSYMDPYSYQSMVTATAPMFRDGSFYGVTTIDLKLEGLTEFLATESKKFGGYTFALDRNGTFLSYPNAKLSKRYSVDEQGHDTETYLNVADLAQDSPFFSSIAHALQGLDYTDKLHAHALNLSRKLAANSYQLEEDEATIIMQMIEDPLANKTAGNAYLSQISIDNDPILGEAVIANIFHVPGTYWKVVTVTPVTRAFATSEMIVQSVLSTSFIVLAVSLLCGLFIMRRMLITPLLSMTRQIKNLDTNTLSNPEEAAIKNIHGGELEELANQFNNSTRQLIISHAELEKQIGLAEQAAETKSQFLANMSHEIRTPINGVLGMITLIRHTDLDKQQLHYANMARSSAESLLSVINDILDFSKIEAGKLDIEMIDFDLRSQLNDFAGSIAHLAQNKGLELILDINQVPHQMVKGDPGRIRQILTNLASNAIKFTDIGEVVVRLRLEQAGRFGLILYGTVSDTGVGIPKLKQEQLFQSFSQVDSSSTRKYGGTGLGLAISKQLCELMGGGISLRSEHNKGSQFNFSVMLQSSEQPITNLPDVNLSGVSVLIVDDNATNREVLRGQLEHWGAQVAETDGGHKALEVLDNSQDNAFQVAILDMQMPFMNGAELGQAIRQNPRYNDLHLIMMTSIGERGDANYFAELGFAAYFPKPASTSDLYDALRLVIDNGEALHAAEPLITHHNLRSLKRKPLKPNARILLVEDNAINQQVAAGILHSIGYHTDIAGNGEEAIRMLQQAPEDGQYELIFMDCQMPIMDGYEATRAIRDKTTDIPNHDIPIIAMTANAMKGDMESCIKAGMDDYLSKPIDPASVEEKLSKWLVINTTQEKN</sequence>
<feature type="domain" description="Response regulatory" evidence="8">
    <location>
        <begin position="721"/>
        <end position="840"/>
    </location>
</feature>
<dbReference type="PANTHER" id="PTHR45339">
    <property type="entry name" value="HYBRID SIGNAL TRANSDUCTION HISTIDINE KINASE J"/>
    <property type="match status" value="1"/>
</dbReference>
<evidence type="ECO:0000256" key="6">
    <source>
        <dbReference type="SAM" id="Phobius"/>
    </source>
</evidence>
<evidence type="ECO:0000259" key="7">
    <source>
        <dbReference type="PROSITE" id="PS50109"/>
    </source>
</evidence>
<dbReference type="EMBL" id="BAABBN010000017">
    <property type="protein sequence ID" value="GAA3944110.1"/>
    <property type="molecule type" value="Genomic_DNA"/>
</dbReference>
<feature type="domain" description="Response regulatory" evidence="8">
    <location>
        <begin position="871"/>
        <end position="994"/>
    </location>
</feature>
<feature type="modified residue" description="4-aspartylphosphate" evidence="5">
    <location>
        <position position="773"/>
    </location>
</feature>
<dbReference type="Pfam" id="PF22673">
    <property type="entry name" value="MCP-like_PDC_1"/>
    <property type="match status" value="1"/>
</dbReference>
<dbReference type="Gene3D" id="3.30.565.10">
    <property type="entry name" value="Histidine kinase-like ATPase, C-terminal domain"/>
    <property type="match status" value="1"/>
</dbReference>
<dbReference type="SUPFAM" id="SSF47384">
    <property type="entry name" value="Homodimeric domain of signal transducing histidine kinase"/>
    <property type="match status" value="1"/>
</dbReference>
<keyword evidence="6" id="KW-1133">Transmembrane helix</keyword>
<keyword evidence="10" id="KW-1185">Reference proteome</keyword>
<dbReference type="Proteomes" id="UP001501565">
    <property type="component" value="Unassembled WGS sequence"/>
</dbReference>
<keyword evidence="6" id="KW-0812">Transmembrane</keyword>
<dbReference type="SMART" id="SM00387">
    <property type="entry name" value="HATPase_c"/>
    <property type="match status" value="1"/>
</dbReference>
<dbReference type="Gene3D" id="3.40.50.2300">
    <property type="match status" value="2"/>
</dbReference>
<organism evidence="9 10">
    <name type="scientific">Litoribacillus peritrichatus</name>
    <dbReference type="NCBI Taxonomy" id="718191"/>
    <lineage>
        <taxon>Bacteria</taxon>
        <taxon>Pseudomonadati</taxon>
        <taxon>Pseudomonadota</taxon>
        <taxon>Gammaproteobacteria</taxon>
        <taxon>Oceanospirillales</taxon>
        <taxon>Oceanospirillaceae</taxon>
        <taxon>Litoribacillus</taxon>
    </lineage>
</organism>
<dbReference type="Gene3D" id="3.30.450.20">
    <property type="entry name" value="PAS domain"/>
    <property type="match status" value="1"/>
</dbReference>
<dbReference type="InterPro" id="IPR036890">
    <property type="entry name" value="HATPase_C_sf"/>
</dbReference>
<evidence type="ECO:0000256" key="4">
    <source>
        <dbReference type="ARBA" id="ARBA00023012"/>
    </source>
</evidence>
<dbReference type="PROSITE" id="PS50110">
    <property type="entry name" value="RESPONSE_REGULATORY"/>
    <property type="match status" value="2"/>
</dbReference>
<accession>A0ABP7NDM4</accession>
<dbReference type="PRINTS" id="PR00344">
    <property type="entry name" value="BCTRLSENSOR"/>
</dbReference>
<dbReference type="SUPFAM" id="SSF55874">
    <property type="entry name" value="ATPase domain of HSP90 chaperone/DNA topoisomerase II/histidine kinase"/>
    <property type="match status" value="1"/>
</dbReference>
<feature type="domain" description="Histidine kinase" evidence="7">
    <location>
        <begin position="483"/>
        <end position="704"/>
    </location>
</feature>
<keyword evidence="4" id="KW-0902">Two-component regulatory system</keyword>
<dbReference type="CDD" id="cd12913">
    <property type="entry name" value="PDC1_MCP_like"/>
    <property type="match status" value="1"/>
</dbReference>
<evidence type="ECO:0000256" key="5">
    <source>
        <dbReference type="PROSITE-ProRule" id="PRU00169"/>
    </source>
</evidence>
<dbReference type="InterPro" id="IPR003661">
    <property type="entry name" value="HisK_dim/P_dom"/>
</dbReference>
<dbReference type="SMART" id="SM00388">
    <property type="entry name" value="HisKA"/>
    <property type="match status" value="1"/>
</dbReference>
<dbReference type="RefSeq" id="WP_344800904.1">
    <property type="nucleotide sequence ID" value="NZ_BAABBN010000017.1"/>
</dbReference>
<evidence type="ECO:0000256" key="3">
    <source>
        <dbReference type="ARBA" id="ARBA00022553"/>
    </source>
</evidence>
<evidence type="ECO:0000313" key="9">
    <source>
        <dbReference type="EMBL" id="GAA3944110.1"/>
    </source>
</evidence>
<name>A0ABP7NDM4_9GAMM</name>
<dbReference type="Pfam" id="PF00512">
    <property type="entry name" value="HisKA"/>
    <property type="match status" value="1"/>
</dbReference>
<comment type="caution">
    <text evidence="9">The sequence shown here is derived from an EMBL/GenBank/DDBJ whole genome shotgun (WGS) entry which is preliminary data.</text>
</comment>
<dbReference type="CDD" id="cd17546">
    <property type="entry name" value="REC_hyHK_CKI1_RcsC-like"/>
    <property type="match status" value="1"/>
</dbReference>
<dbReference type="CDD" id="cd00156">
    <property type="entry name" value="REC"/>
    <property type="match status" value="1"/>
</dbReference>
<dbReference type="PANTHER" id="PTHR45339:SF1">
    <property type="entry name" value="HYBRID SIGNAL TRANSDUCTION HISTIDINE KINASE J"/>
    <property type="match status" value="1"/>
</dbReference>
<dbReference type="InterPro" id="IPR001789">
    <property type="entry name" value="Sig_transdc_resp-reg_receiver"/>
</dbReference>
<feature type="transmembrane region" description="Helical" evidence="6">
    <location>
        <begin position="380"/>
        <end position="403"/>
    </location>
</feature>
<dbReference type="InterPro" id="IPR003594">
    <property type="entry name" value="HATPase_dom"/>
</dbReference>
<keyword evidence="3 5" id="KW-0597">Phosphoprotein</keyword>
<evidence type="ECO:0000313" key="10">
    <source>
        <dbReference type="Proteomes" id="UP001501565"/>
    </source>
</evidence>
<dbReference type="EC" id="2.7.13.3" evidence="2"/>
<dbReference type="SMART" id="SM00448">
    <property type="entry name" value="REC"/>
    <property type="match status" value="2"/>
</dbReference>
<comment type="catalytic activity">
    <reaction evidence="1">
        <text>ATP + protein L-histidine = ADP + protein N-phospho-L-histidine.</text>
        <dbReference type="EC" id="2.7.13.3"/>
    </reaction>
</comment>
<keyword evidence="6" id="KW-0472">Membrane</keyword>
<dbReference type="Gene3D" id="1.10.287.130">
    <property type="match status" value="1"/>
</dbReference>
<dbReference type="Pfam" id="PF02518">
    <property type="entry name" value="HATPase_c"/>
    <property type="match status" value="1"/>
</dbReference>
<proteinExistence type="predicted"/>
<dbReference type="InterPro" id="IPR036097">
    <property type="entry name" value="HisK_dim/P_sf"/>
</dbReference>
<dbReference type="InterPro" id="IPR011006">
    <property type="entry name" value="CheY-like_superfamily"/>
</dbReference>
<evidence type="ECO:0000256" key="2">
    <source>
        <dbReference type="ARBA" id="ARBA00012438"/>
    </source>
</evidence>
<dbReference type="Pfam" id="PF00072">
    <property type="entry name" value="Response_reg"/>
    <property type="match status" value="2"/>
</dbReference>
<dbReference type="InterPro" id="IPR004358">
    <property type="entry name" value="Sig_transdc_His_kin-like_C"/>
</dbReference>
<dbReference type="InterPro" id="IPR005467">
    <property type="entry name" value="His_kinase_dom"/>
</dbReference>
<evidence type="ECO:0000256" key="1">
    <source>
        <dbReference type="ARBA" id="ARBA00000085"/>
    </source>
</evidence>
<feature type="modified residue" description="4-aspartylphosphate" evidence="5">
    <location>
        <position position="924"/>
    </location>
</feature>